<dbReference type="GO" id="GO:0016874">
    <property type="term" value="F:ligase activity"/>
    <property type="evidence" value="ECO:0007669"/>
    <property type="project" value="UniProtKB-KW"/>
</dbReference>
<evidence type="ECO:0000259" key="3">
    <source>
        <dbReference type="Pfam" id="PF00501"/>
    </source>
</evidence>
<feature type="domain" description="AMP-dependent synthetase/ligase" evidence="3">
    <location>
        <begin position="71"/>
        <end position="442"/>
    </location>
</feature>
<reference evidence="5 6" key="1">
    <citation type="journal article" date="2020" name="G3 (Bethesda)">
        <title>Improved Reference Genome for Cyclotella cryptica CCMP332, a Model for Cell Wall Morphogenesis, Salinity Adaptation, and Lipid Production in Diatoms (Bacillariophyta).</title>
        <authorList>
            <person name="Roberts W.R."/>
            <person name="Downey K.M."/>
            <person name="Ruck E.C."/>
            <person name="Traller J.C."/>
            <person name="Alverson A.J."/>
        </authorList>
    </citation>
    <scope>NUCLEOTIDE SEQUENCE [LARGE SCALE GENOMIC DNA]</scope>
    <source>
        <strain evidence="5 6">CCMP332</strain>
    </source>
</reference>
<dbReference type="InterPro" id="IPR045851">
    <property type="entry name" value="AMP-bd_C_sf"/>
</dbReference>
<gene>
    <name evidence="5" type="ORF">HJC23_009540</name>
</gene>
<evidence type="ECO:0000256" key="2">
    <source>
        <dbReference type="ARBA" id="ARBA00022598"/>
    </source>
</evidence>
<dbReference type="PANTHER" id="PTHR24096">
    <property type="entry name" value="LONG-CHAIN-FATTY-ACID--COA LIGASE"/>
    <property type="match status" value="1"/>
</dbReference>
<dbReference type="CDD" id="cd05911">
    <property type="entry name" value="Firefly_Luc_like"/>
    <property type="match status" value="1"/>
</dbReference>
<dbReference type="FunFam" id="3.30.300.30:FF:000007">
    <property type="entry name" value="4-coumarate--CoA ligase 2"/>
    <property type="match status" value="1"/>
</dbReference>
<sequence length="587" mass="65021">MITTSIFGAFPKTNRLSILKLNFSKAAAGALADVCNLNVVSSPFPPIIDAVHYKPVPEFVSAEWVNPKIAKKVAIRDGSTGETRTFLDYNTHMHNIASALRFEYLLKPSDTVALFSPNNVDYLPVSLAVAMCGSKLTPLNPLYTAQEVLTILDRSSSKILFTHAKLLSVALEAAMKSKSVDHIVVMPDVEQNHDIPFGTVNFENLAQYNHFPNLDTSVEEVHDHVKDVNSHPWLLPYSSGTTGLPKGVCLSHGNMISNLLQLDEVEGMVFPMDHKLISPLPFFHIYGFLASLLYCGWRGQELITMSGRFCLENFCKLVEDNRPERAHLVPPIILGLAKHPVVDTYDLSSMKMILSAAAPLGKDTEAAVRKRLNTEVKQAWGMSELSPLGTVNSDYNAKSGSIGQLVSSSYGKIVDTDTGISLGPNQTGELVIKGPQVMMGYLNEPDKTAECISKDGWLRTGDLAYFDEDGYFYITDRIKELIKVRGFPVAPAELEELLLTNEYVQDVAVIQVPDEAAGELPRAYIVRKENADPKEVTEQYLKEWVKERVAPPKRLDGGVVFIDQIPKSASGKILRRLLREEAKKEFE</sequence>
<feature type="domain" description="AMP-binding enzyme C-terminal" evidence="4">
    <location>
        <begin position="493"/>
        <end position="572"/>
    </location>
</feature>
<name>A0ABD3Q5S7_9STRA</name>
<dbReference type="Gene3D" id="3.30.300.30">
    <property type="match status" value="1"/>
</dbReference>
<evidence type="ECO:0000259" key="4">
    <source>
        <dbReference type="Pfam" id="PF13193"/>
    </source>
</evidence>
<keyword evidence="2" id="KW-0436">Ligase</keyword>
<dbReference type="InterPro" id="IPR000873">
    <property type="entry name" value="AMP-dep_synth/lig_dom"/>
</dbReference>
<dbReference type="InterPro" id="IPR042099">
    <property type="entry name" value="ANL_N_sf"/>
</dbReference>
<dbReference type="InterPro" id="IPR020845">
    <property type="entry name" value="AMP-binding_CS"/>
</dbReference>
<dbReference type="PROSITE" id="PS00455">
    <property type="entry name" value="AMP_BINDING"/>
    <property type="match status" value="1"/>
</dbReference>
<proteinExistence type="inferred from homology"/>
<dbReference type="SUPFAM" id="SSF56801">
    <property type="entry name" value="Acetyl-CoA synthetase-like"/>
    <property type="match status" value="1"/>
</dbReference>
<evidence type="ECO:0008006" key="7">
    <source>
        <dbReference type="Google" id="ProtNLM"/>
    </source>
</evidence>
<evidence type="ECO:0000313" key="5">
    <source>
        <dbReference type="EMBL" id="KAL3795367.1"/>
    </source>
</evidence>
<dbReference type="EMBL" id="JABMIG020000072">
    <property type="protein sequence ID" value="KAL3795367.1"/>
    <property type="molecule type" value="Genomic_DNA"/>
</dbReference>
<accession>A0ABD3Q5S7</accession>
<dbReference type="InterPro" id="IPR025110">
    <property type="entry name" value="AMP-bd_C"/>
</dbReference>
<evidence type="ECO:0000256" key="1">
    <source>
        <dbReference type="ARBA" id="ARBA00006432"/>
    </source>
</evidence>
<protein>
    <recommendedName>
        <fullName evidence="7">4-coumarate--CoA ligase</fullName>
    </recommendedName>
</protein>
<dbReference type="Proteomes" id="UP001516023">
    <property type="component" value="Unassembled WGS sequence"/>
</dbReference>
<dbReference type="PANTHER" id="PTHR24096:SF149">
    <property type="entry name" value="AMP-BINDING DOMAIN-CONTAINING PROTEIN-RELATED"/>
    <property type="match status" value="1"/>
</dbReference>
<dbReference type="Pfam" id="PF00501">
    <property type="entry name" value="AMP-binding"/>
    <property type="match status" value="1"/>
</dbReference>
<dbReference type="Gene3D" id="3.40.50.12780">
    <property type="entry name" value="N-terminal domain of ligase-like"/>
    <property type="match status" value="1"/>
</dbReference>
<comment type="similarity">
    <text evidence="1">Belongs to the ATP-dependent AMP-binding enzyme family.</text>
</comment>
<keyword evidence="6" id="KW-1185">Reference proteome</keyword>
<organism evidence="5 6">
    <name type="scientific">Cyclotella cryptica</name>
    <dbReference type="NCBI Taxonomy" id="29204"/>
    <lineage>
        <taxon>Eukaryota</taxon>
        <taxon>Sar</taxon>
        <taxon>Stramenopiles</taxon>
        <taxon>Ochrophyta</taxon>
        <taxon>Bacillariophyta</taxon>
        <taxon>Coscinodiscophyceae</taxon>
        <taxon>Thalassiosirophycidae</taxon>
        <taxon>Stephanodiscales</taxon>
        <taxon>Stephanodiscaceae</taxon>
        <taxon>Cyclotella</taxon>
    </lineage>
</organism>
<evidence type="ECO:0000313" key="6">
    <source>
        <dbReference type="Proteomes" id="UP001516023"/>
    </source>
</evidence>
<dbReference type="Pfam" id="PF13193">
    <property type="entry name" value="AMP-binding_C"/>
    <property type="match status" value="1"/>
</dbReference>
<dbReference type="AlphaFoldDB" id="A0ABD3Q5S7"/>
<comment type="caution">
    <text evidence="5">The sequence shown here is derived from an EMBL/GenBank/DDBJ whole genome shotgun (WGS) entry which is preliminary data.</text>
</comment>